<dbReference type="Gene3D" id="3.20.80.10">
    <property type="entry name" value="Regulatory factor, effector binding domain"/>
    <property type="match status" value="1"/>
</dbReference>
<feature type="domain" description="HTH araC/xylS-type" evidence="4">
    <location>
        <begin position="6"/>
        <end position="106"/>
    </location>
</feature>
<dbReference type="Pfam" id="PF12833">
    <property type="entry name" value="HTH_18"/>
    <property type="match status" value="1"/>
</dbReference>
<protein>
    <submittedName>
        <fullName evidence="5">Transcriptional regulator, AraC family</fullName>
    </submittedName>
</protein>
<keyword evidence="1" id="KW-0805">Transcription regulation</keyword>
<dbReference type="Gene3D" id="1.10.10.60">
    <property type="entry name" value="Homeodomain-like"/>
    <property type="match status" value="1"/>
</dbReference>
<evidence type="ECO:0000259" key="4">
    <source>
        <dbReference type="PROSITE" id="PS01124"/>
    </source>
</evidence>
<dbReference type="InterPro" id="IPR020449">
    <property type="entry name" value="Tscrpt_reg_AraC-type_HTH"/>
</dbReference>
<dbReference type="GO" id="GO:0043565">
    <property type="term" value="F:sequence-specific DNA binding"/>
    <property type="evidence" value="ECO:0007669"/>
    <property type="project" value="InterPro"/>
</dbReference>
<accession>A0A2N5N4J6</accession>
<dbReference type="InterPro" id="IPR018062">
    <property type="entry name" value="HTH_AraC-typ_CS"/>
</dbReference>
<dbReference type="InterPro" id="IPR010499">
    <property type="entry name" value="AraC_E-bd"/>
</dbReference>
<comment type="caution">
    <text evidence="5">The sequence shown here is derived from an EMBL/GenBank/DDBJ whole genome shotgun (WGS) entry which is preliminary data.</text>
</comment>
<dbReference type="SMART" id="SM00342">
    <property type="entry name" value="HTH_ARAC"/>
    <property type="match status" value="1"/>
</dbReference>
<dbReference type="PANTHER" id="PTHR47504:SF5">
    <property type="entry name" value="RIGHT ORIGIN-BINDING PROTEIN"/>
    <property type="match status" value="1"/>
</dbReference>
<dbReference type="AlphaFoldDB" id="A0A2N5N4J6"/>
<evidence type="ECO:0000256" key="1">
    <source>
        <dbReference type="ARBA" id="ARBA00023015"/>
    </source>
</evidence>
<dbReference type="Pfam" id="PF06445">
    <property type="entry name" value="GyrI-like"/>
    <property type="match status" value="1"/>
</dbReference>
<evidence type="ECO:0000313" key="6">
    <source>
        <dbReference type="Proteomes" id="UP000234789"/>
    </source>
</evidence>
<dbReference type="GO" id="GO:0003700">
    <property type="term" value="F:DNA-binding transcription factor activity"/>
    <property type="evidence" value="ECO:0007669"/>
    <property type="project" value="InterPro"/>
</dbReference>
<dbReference type="InterPro" id="IPR029442">
    <property type="entry name" value="GyrI-like"/>
</dbReference>
<dbReference type="InterPro" id="IPR050959">
    <property type="entry name" value="MarA-like"/>
</dbReference>
<keyword evidence="3" id="KW-0804">Transcription</keyword>
<dbReference type="InterPro" id="IPR018060">
    <property type="entry name" value="HTH_AraC"/>
</dbReference>
<dbReference type="InterPro" id="IPR011256">
    <property type="entry name" value="Reg_factor_effector_dom_sf"/>
</dbReference>
<proteinExistence type="predicted"/>
<dbReference type="EMBL" id="NFEZ01000004">
    <property type="protein sequence ID" value="PLT45276.1"/>
    <property type="molecule type" value="Genomic_DNA"/>
</dbReference>
<gene>
    <name evidence="5" type="ORF">B8V81_3707</name>
</gene>
<dbReference type="SUPFAM" id="SSF46689">
    <property type="entry name" value="Homeodomain-like"/>
    <property type="match status" value="1"/>
</dbReference>
<dbReference type="InterPro" id="IPR009057">
    <property type="entry name" value="Homeodomain-like_sf"/>
</dbReference>
<keyword evidence="6" id="KW-1185">Reference proteome</keyword>
<sequence length="295" mass="32670">MLEAWNLALDDLEERLFAGEQIDLARTARIALCSEHHFKRMFSYLSGVPLAEYIRRRRLTLAADELRQRGAKVIDVAVKHGYASPDAFARAFQAQHGATPSEARSGGVQLKAFPRMTFHLSLRGGMEMKVRIVEKGAFRIVGLGRRVPIQFEGVNPAIQEMWGSLTPEGVAELKALSDGEPSGLVSASTNFSEERMEEKGELDHHIGAATTRSAPAGWQTLEVASSTWAVFEAVGAFPAALQNVWGRIYSEWFPSSGYELVPGPEMLWNESADTSKPDYRSEIWIPVRRPAEARG</sequence>
<dbReference type="PRINTS" id="PR00032">
    <property type="entry name" value="HTHARAC"/>
</dbReference>
<evidence type="ECO:0000256" key="2">
    <source>
        <dbReference type="ARBA" id="ARBA00023125"/>
    </source>
</evidence>
<dbReference type="SUPFAM" id="SSF55136">
    <property type="entry name" value="Probable bacterial effector-binding domain"/>
    <property type="match status" value="1"/>
</dbReference>
<organism evidence="5 6">
    <name type="scientific">Paenibacillus pasadenensis</name>
    <dbReference type="NCBI Taxonomy" id="217090"/>
    <lineage>
        <taxon>Bacteria</taxon>
        <taxon>Bacillati</taxon>
        <taxon>Bacillota</taxon>
        <taxon>Bacilli</taxon>
        <taxon>Bacillales</taxon>
        <taxon>Paenibacillaceae</taxon>
        <taxon>Paenibacillus</taxon>
    </lineage>
</organism>
<reference evidence="5 6" key="1">
    <citation type="submission" date="2017-05" db="EMBL/GenBank/DDBJ databases">
        <title>Functional genome analysis of Paenibacillus pasadenensis strain R16: insights on endophytic life style and antifungal activity.</title>
        <authorList>
            <person name="Passera A."/>
            <person name="Marcolungo L."/>
            <person name="Casati P."/>
            <person name="Brasca M."/>
            <person name="Quaglino F."/>
            <person name="Delledonne M."/>
        </authorList>
    </citation>
    <scope>NUCLEOTIDE SEQUENCE [LARGE SCALE GENOMIC DNA]</scope>
    <source>
        <strain evidence="5 6">R16</strain>
    </source>
</reference>
<dbReference type="Proteomes" id="UP000234789">
    <property type="component" value="Unassembled WGS sequence"/>
</dbReference>
<evidence type="ECO:0000313" key="5">
    <source>
        <dbReference type="EMBL" id="PLT45276.1"/>
    </source>
</evidence>
<evidence type="ECO:0000256" key="3">
    <source>
        <dbReference type="ARBA" id="ARBA00023163"/>
    </source>
</evidence>
<keyword evidence="2" id="KW-0238">DNA-binding</keyword>
<dbReference type="PROSITE" id="PS00041">
    <property type="entry name" value="HTH_ARAC_FAMILY_1"/>
    <property type="match status" value="1"/>
</dbReference>
<dbReference type="OrthoDB" id="9801123at2"/>
<dbReference type="PROSITE" id="PS01124">
    <property type="entry name" value="HTH_ARAC_FAMILY_2"/>
    <property type="match status" value="1"/>
</dbReference>
<dbReference type="PANTHER" id="PTHR47504">
    <property type="entry name" value="RIGHT ORIGIN-BINDING PROTEIN"/>
    <property type="match status" value="1"/>
</dbReference>
<name>A0A2N5N4J6_9BACL</name>
<dbReference type="SMART" id="SM00871">
    <property type="entry name" value="AraC_E_bind"/>
    <property type="match status" value="1"/>
</dbReference>